<dbReference type="PANTHER" id="PTHR10102">
    <property type="entry name" value="DNA-DIRECTED RNA POLYMERASE, MITOCHONDRIAL"/>
    <property type="match status" value="1"/>
</dbReference>
<evidence type="ECO:0000256" key="6">
    <source>
        <dbReference type="ARBA" id="ARBA00022946"/>
    </source>
</evidence>
<evidence type="ECO:0000259" key="11">
    <source>
        <dbReference type="SMART" id="SM01311"/>
    </source>
</evidence>
<evidence type="ECO:0000256" key="7">
    <source>
        <dbReference type="ARBA" id="ARBA00023128"/>
    </source>
</evidence>
<dbReference type="GO" id="GO:0006390">
    <property type="term" value="P:mitochondrial transcription"/>
    <property type="evidence" value="ECO:0007669"/>
    <property type="project" value="UniProtKB-ARBA"/>
</dbReference>
<dbReference type="Gene3D" id="1.10.287.260">
    <property type="match status" value="1"/>
</dbReference>
<dbReference type="GO" id="GO:0003899">
    <property type="term" value="F:DNA-directed RNA polymerase activity"/>
    <property type="evidence" value="ECO:0007669"/>
    <property type="project" value="UniProtKB-EC"/>
</dbReference>
<protein>
    <recommendedName>
        <fullName evidence="10">DNA-directed RNA polymerase</fullName>
        <ecNumber evidence="10">2.7.7.6</ecNumber>
    </recommendedName>
</protein>
<dbReference type="FunFam" id="1.10.150.20:FF:000041">
    <property type="entry name" value="DNA-directed RNA polymerase"/>
    <property type="match status" value="1"/>
</dbReference>
<evidence type="ECO:0000256" key="8">
    <source>
        <dbReference type="ARBA" id="ARBA00023163"/>
    </source>
</evidence>
<sequence length="1349" mass="153812">MLRLAIKPRCQSATITNRLIHSQCIQIRNITTKNSVLRDNMSIISDTRTSTIQPPDAVYQQSFLRPTFLKSNSRPQDNISAEFKLFTGTQNSVSLTMADKRDVMSLWSLLEACLQSNYTERSFSILKSLYEIESHRKTFIDDYNYYFNHISKDFKTVKAMSDKLQKDLTINFPDVQPNDKTVAILLHHTLQLARESKTNSNNMNNSTKQNLELFFSMSSSGFKKICSNMDILTLDDYKILHLDLDMIRDYHIPANIRDLVTKMSKSVENVTMEKTDETIEETHLNNTVANTTNLVNNTIATTTTSTTSATATATATATGSEPSMKLDEGVKTVEKDATKLVNVDTLGMKVIRHTLYGLSLNEEQKEKIAHFNFEESDNVFDANKKKAIDFFDMYRNLKTDEERKLFEATLEDLNQNRQQTLEVRATDAAKERWKHDFEEAKARGDISIQKSLNSKLWKWYTEMLPILKEEIDNCKRYLNQDTVTKAAPNRSDYAPYLTLVDPEKMCVIVILELLKLNSTGGISEGMRTARAVISAGKSIEMEFRSEQLLKNESYLLKDINKKSNEFKQYVRNAKKSLRSLKLDESKIIWPQQIRAKVGSVLISMLIQVARVPVEGRDPISGEKVFGDAPAFSHSYQYHNGVKLGVIRIHPALIHQLNGERLMASVQPQLLPMLVKPRPWVNWKSGGYYYSQSNLVRTKDSPEQMAYIEAASKANTIDKIYDGLNVLGETSWTVNKRIFDVVSKIWNNGKPFLEIPGIQTTPEYLPQPASDADPSVVNTWKQNNRDIANAFAASRSMRCDMNYKLEIARAFLGEKFYFPHNMDFRGRAYPLSPHFNHLGNDMSRSLLIFWKGKRLGTEGLRWLKVHLANLYGINKIPIEGRVQFVEDHMDEIRDAVENPLDGKFKWWQSADKPWQTLATCIELVEAMKLDNPEEFISHQPVHQDGTCNGLQHYAALGGDMVGASQVNLIPDTKPNDVYMHVANIVKANLQKKVETNPDDEFAKFFIEKLNRKIVKQTVMTHVYGVTLIGATLQIDKQIHDMIGDRTLSLKYSKYLATAVFEAIRQSFQGAHLIQDWLGECCNRISKSIRLDLDKKSIGKGQKPEFMTSIIWTTPLNLPIVQPYREVSKKQVNTNLQTVFISDPFAVNKINARRQKAGFPPNFIHSLDASHMLMSATKCREDGLEFASVHDSYWTHASDIITMNKNLREQFVALHEVDLIERLKDEFDERYRNYVQISKIPKSSDMAAEIMAQKDKMAAKLGRAVTYADELKFEQERLALLNSESEDDVKIGEKMVTTISLAKGSEDLFSAKERKGDKNMLVILTTLELPEIPAKGDFDVANVKDSTYFFS</sequence>
<dbReference type="Proteomes" id="UP000644660">
    <property type="component" value="Unassembled WGS sequence"/>
</dbReference>
<dbReference type="Gene3D" id="1.10.150.20">
    <property type="entry name" value="5' to 3' exonuclease, C-terminal subdomain"/>
    <property type="match status" value="1"/>
</dbReference>
<reference evidence="12 13" key="1">
    <citation type="submission" date="2020-05" db="EMBL/GenBank/DDBJ databases">
        <authorList>
            <person name="Casaregola S."/>
            <person name="Devillers H."/>
            <person name="Grondin C."/>
        </authorList>
    </citation>
    <scope>NUCLEOTIDE SEQUENCE [LARGE SCALE GENOMIC DNA]</scope>
    <source>
        <strain evidence="12 13">CLIB 1767</strain>
    </source>
</reference>
<dbReference type="EMBL" id="CAEFZW010000001">
    <property type="protein sequence ID" value="CAB4252480.1"/>
    <property type="molecule type" value="Genomic_DNA"/>
</dbReference>
<dbReference type="InterPro" id="IPR029262">
    <property type="entry name" value="RPOL_N"/>
</dbReference>
<comment type="caution">
    <text evidence="12">The sequence shown here is derived from an EMBL/GenBank/DDBJ whole genome shotgun (WGS) entry which is preliminary data.</text>
</comment>
<evidence type="ECO:0000256" key="5">
    <source>
        <dbReference type="ARBA" id="ARBA00022695"/>
    </source>
</evidence>
<keyword evidence="5 10" id="KW-0548">Nucleotidyltransferase</keyword>
<keyword evidence="8 10" id="KW-0804">Transcription</keyword>
<dbReference type="InterPro" id="IPR037159">
    <property type="entry name" value="RNA_POL_N_sf"/>
</dbReference>
<dbReference type="SUPFAM" id="SSF56672">
    <property type="entry name" value="DNA/RNA polymerases"/>
    <property type="match status" value="1"/>
</dbReference>
<dbReference type="FunFam" id="1.10.1320.10:FF:000005">
    <property type="entry name" value="DNA-directed RNA polymerase"/>
    <property type="match status" value="1"/>
</dbReference>
<comment type="catalytic activity">
    <reaction evidence="9 10">
        <text>RNA(n) + a ribonucleoside 5'-triphosphate = RNA(n+1) + diphosphate</text>
        <dbReference type="Rhea" id="RHEA:21248"/>
        <dbReference type="Rhea" id="RHEA-COMP:14527"/>
        <dbReference type="Rhea" id="RHEA-COMP:17342"/>
        <dbReference type="ChEBI" id="CHEBI:33019"/>
        <dbReference type="ChEBI" id="CHEBI:61557"/>
        <dbReference type="ChEBI" id="CHEBI:140395"/>
        <dbReference type="EC" id="2.7.7.6"/>
    </reaction>
</comment>
<dbReference type="RefSeq" id="XP_041404518.1">
    <property type="nucleotide sequence ID" value="XM_041548584.1"/>
</dbReference>
<evidence type="ECO:0000256" key="2">
    <source>
        <dbReference type="ARBA" id="ARBA00009493"/>
    </source>
</evidence>
<dbReference type="InterPro" id="IPR024075">
    <property type="entry name" value="DNA-dir_RNA_pol_helix_hairp_sf"/>
</dbReference>
<keyword evidence="13" id="KW-1185">Reference proteome</keyword>
<dbReference type="InterPro" id="IPR043502">
    <property type="entry name" value="DNA/RNA_pol_sf"/>
</dbReference>
<feature type="domain" description="DNA-directed RNA polymerase N-terminal" evidence="11">
    <location>
        <begin position="416"/>
        <end position="728"/>
    </location>
</feature>
<dbReference type="OrthoDB" id="276422at2759"/>
<keyword evidence="6" id="KW-0809">Transit peptide</keyword>
<evidence type="ECO:0000256" key="10">
    <source>
        <dbReference type="RuleBase" id="RU003805"/>
    </source>
</evidence>
<dbReference type="Pfam" id="PF00940">
    <property type="entry name" value="RNA_pol"/>
    <property type="match status" value="1"/>
</dbReference>
<gene>
    <name evidence="12" type="ORF">KABA2_01S14608</name>
</gene>
<comment type="similarity">
    <text evidence="2 10">Belongs to the phage and mitochondrial RNA polymerase family.</text>
</comment>
<dbReference type="PROSITE" id="PS00489">
    <property type="entry name" value="RNA_POL_PHAGE_2"/>
    <property type="match status" value="1"/>
</dbReference>
<keyword evidence="3 10" id="KW-0240">DNA-directed RNA polymerase</keyword>
<keyword evidence="4 10" id="KW-0808">Transferase</keyword>
<dbReference type="PROSITE" id="PS00900">
    <property type="entry name" value="RNA_POL_PHAGE_1"/>
    <property type="match status" value="1"/>
</dbReference>
<dbReference type="GO" id="GO:0001018">
    <property type="term" value="F:mitochondrial promoter sequence-specific DNA binding"/>
    <property type="evidence" value="ECO:0007669"/>
    <property type="project" value="TreeGrafter"/>
</dbReference>
<evidence type="ECO:0000256" key="4">
    <source>
        <dbReference type="ARBA" id="ARBA00022679"/>
    </source>
</evidence>
<dbReference type="Pfam" id="PF14700">
    <property type="entry name" value="RPOL_N"/>
    <property type="match status" value="1"/>
</dbReference>
<dbReference type="PANTHER" id="PTHR10102:SF0">
    <property type="entry name" value="DNA-DIRECTED RNA POLYMERASE, MITOCHONDRIAL"/>
    <property type="match status" value="1"/>
</dbReference>
<dbReference type="SMART" id="SM01311">
    <property type="entry name" value="RPOL_N"/>
    <property type="match status" value="1"/>
</dbReference>
<dbReference type="GeneID" id="64855609"/>
<evidence type="ECO:0000256" key="9">
    <source>
        <dbReference type="ARBA" id="ARBA00048552"/>
    </source>
</evidence>
<dbReference type="InterPro" id="IPR002092">
    <property type="entry name" value="DNA-dir_Rpol_phage-type"/>
</dbReference>
<dbReference type="FunFam" id="1.10.287.280:FF:000001">
    <property type="entry name" value="DNA-directed RNA polymerase"/>
    <property type="match status" value="1"/>
</dbReference>
<evidence type="ECO:0000256" key="1">
    <source>
        <dbReference type="ARBA" id="ARBA00004173"/>
    </source>
</evidence>
<keyword evidence="7" id="KW-0496">Mitochondrion</keyword>
<accession>A0A8H2VBZ4</accession>
<dbReference type="Gene3D" id="1.10.287.280">
    <property type="match status" value="1"/>
</dbReference>
<dbReference type="InterPro" id="IPR046950">
    <property type="entry name" value="DNA-dir_Rpol_C_phage-type"/>
</dbReference>
<dbReference type="GO" id="GO:0034245">
    <property type="term" value="C:mitochondrial DNA-directed RNA polymerase complex"/>
    <property type="evidence" value="ECO:0007669"/>
    <property type="project" value="TreeGrafter"/>
</dbReference>
<comment type="function">
    <text evidence="10">DNA-dependent RNA polymerase catalyzes the transcription of DNA into RNA using the four ribonucleoside triphosphates as substrates.</text>
</comment>
<evidence type="ECO:0000256" key="3">
    <source>
        <dbReference type="ARBA" id="ARBA00022478"/>
    </source>
</evidence>
<organism evidence="12 13">
    <name type="scientific">Maudiozyma barnettii</name>
    <dbReference type="NCBI Taxonomy" id="61262"/>
    <lineage>
        <taxon>Eukaryota</taxon>
        <taxon>Fungi</taxon>
        <taxon>Dikarya</taxon>
        <taxon>Ascomycota</taxon>
        <taxon>Saccharomycotina</taxon>
        <taxon>Saccharomycetes</taxon>
        <taxon>Saccharomycetales</taxon>
        <taxon>Saccharomycetaceae</taxon>
        <taxon>Maudiozyma</taxon>
    </lineage>
</organism>
<evidence type="ECO:0000313" key="13">
    <source>
        <dbReference type="Proteomes" id="UP000644660"/>
    </source>
</evidence>
<proteinExistence type="inferred from homology"/>
<name>A0A8H2VBZ4_9SACH</name>
<dbReference type="EC" id="2.7.7.6" evidence="10"/>
<comment type="subcellular location">
    <subcellularLocation>
        <location evidence="1">Mitochondrion</location>
    </subcellularLocation>
</comment>
<dbReference type="Gene3D" id="1.10.1320.10">
    <property type="entry name" value="DNA-directed RNA polymerase, N-terminal domain"/>
    <property type="match status" value="1"/>
</dbReference>
<evidence type="ECO:0000313" key="12">
    <source>
        <dbReference type="EMBL" id="CAB4252480.1"/>
    </source>
</evidence>